<dbReference type="RefSeq" id="WP_101624954.1">
    <property type="nucleotide sequence ID" value="NZ_FXZC01000012.1"/>
</dbReference>
<dbReference type="CDD" id="cd00408">
    <property type="entry name" value="DHDPS-like"/>
    <property type="match status" value="1"/>
</dbReference>
<evidence type="ECO:0000313" key="5">
    <source>
        <dbReference type="EMBL" id="SMY00601.1"/>
    </source>
</evidence>
<dbReference type="PIRSF" id="PIRSF001365">
    <property type="entry name" value="DHDPS"/>
    <property type="match status" value="1"/>
</dbReference>
<evidence type="ECO:0000256" key="4">
    <source>
        <dbReference type="PIRSR" id="PIRSR001365-1"/>
    </source>
</evidence>
<dbReference type="Pfam" id="PF00701">
    <property type="entry name" value="DHDPS"/>
    <property type="match status" value="1"/>
</dbReference>
<feature type="active site" description="Schiff-base intermediate with substrate" evidence="4">
    <location>
        <position position="178"/>
    </location>
</feature>
<keyword evidence="2 3" id="KW-0456">Lyase</keyword>
<evidence type="ECO:0000313" key="6">
    <source>
        <dbReference type="Proteomes" id="UP000234333"/>
    </source>
</evidence>
<organism evidence="5 6">
    <name type="scientific">Brevibacterium casei CIP 102111</name>
    <dbReference type="NCBI Taxonomy" id="1255625"/>
    <lineage>
        <taxon>Bacteria</taxon>
        <taxon>Bacillati</taxon>
        <taxon>Actinomycetota</taxon>
        <taxon>Actinomycetes</taxon>
        <taxon>Micrococcales</taxon>
        <taxon>Brevibacteriaceae</taxon>
        <taxon>Brevibacterium</taxon>
    </lineage>
</organism>
<reference evidence="5 6" key="1">
    <citation type="submission" date="2017-03" db="EMBL/GenBank/DDBJ databases">
        <authorList>
            <person name="Afonso C.L."/>
            <person name="Miller P.J."/>
            <person name="Scott M.A."/>
            <person name="Spackman E."/>
            <person name="Goraichik I."/>
            <person name="Dimitrov K.M."/>
            <person name="Suarez D.L."/>
            <person name="Swayne D.E."/>
        </authorList>
    </citation>
    <scope>NUCLEOTIDE SEQUENCE [LARGE SCALE GENOMIC DNA]</scope>
    <source>
        <strain evidence="5 6">CIP 102111</strain>
    </source>
</reference>
<dbReference type="PANTHER" id="PTHR12128:SF66">
    <property type="entry name" value="4-HYDROXY-2-OXOGLUTARATE ALDOLASE, MITOCHONDRIAL"/>
    <property type="match status" value="1"/>
</dbReference>
<name>A0A2H1KLM6_9MICO</name>
<dbReference type="EMBL" id="FXZC01000012">
    <property type="protein sequence ID" value="SMY00601.1"/>
    <property type="molecule type" value="Genomic_DNA"/>
</dbReference>
<dbReference type="SUPFAM" id="SSF51569">
    <property type="entry name" value="Aldolase"/>
    <property type="match status" value="1"/>
</dbReference>
<dbReference type="EC" id="4.3.3.7" evidence="5"/>
<dbReference type="GeneID" id="99773525"/>
<proteinExistence type="inferred from homology"/>
<dbReference type="InterPro" id="IPR013785">
    <property type="entry name" value="Aldolase_TIM"/>
</dbReference>
<dbReference type="InterPro" id="IPR002220">
    <property type="entry name" value="DapA-like"/>
</dbReference>
<dbReference type="PANTHER" id="PTHR12128">
    <property type="entry name" value="DIHYDRODIPICOLINATE SYNTHASE"/>
    <property type="match status" value="1"/>
</dbReference>
<dbReference type="GO" id="GO:0005829">
    <property type="term" value="C:cytosol"/>
    <property type="evidence" value="ECO:0007669"/>
    <property type="project" value="TreeGrafter"/>
</dbReference>
<dbReference type="PRINTS" id="PR00146">
    <property type="entry name" value="DHPICSNTHASE"/>
</dbReference>
<dbReference type="SMART" id="SM01130">
    <property type="entry name" value="DHDPS"/>
    <property type="match status" value="1"/>
</dbReference>
<feature type="active site" description="Proton donor/acceptor" evidence="4">
    <location>
        <position position="150"/>
    </location>
</feature>
<dbReference type="AlphaFoldDB" id="A0A2H1KLM6"/>
<comment type="similarity">
    <text evidence="1 3">Belongs to the DapA family.</text>
</comment>
<evidence type="ECO:0000256" key="2">
    <source>
        <dbReference type="ARBA" id="ARBA00023239"/>
    </source>
</evidence>
<accession>A0A2H1KLM6</accession>
<evidence type="ECO:0000256" key="3">
    <source>
        <dbReference type="PIRNR" id="PIRNR001365"/>
    </source>
</evidence>
<dbReference type="GO" id="GO:0008840">
    <property type="term" value="F:4-hydroxy-tetrahydrodipicolinate synthase activity"/>
    <property type="evidence" value="ECO:0007669"/>
    <property type="project" value="UniProtKB-EC"/>
</dbReference>
<dbReference type="Proteomes" id="UP000234333">
    <property type="component" value="Unassembled WGS sequence"/>
</dbReference>
<dbReference type="Gene3D" id="3.20.20.70">
    <property type="entry name" value="Aldolase class I"/>
    <property type="match status" value="1"/>
</dbReference>
<protein>
    <submittedName>
        <fullName evidence="5">4-hydroxy-tetrahydrodipicolinate synthase</fullName>
        <ecNumber evidence="5">4.3.3.7</ecNumber>
    </submittedName>
</protein>
<gene>
    <name evidence="5" type="ORF">BC102111_03436</name>
</gene>
<evidence type="ECO:0000256" key="1">
    <source>
        <dbReference type="ARBA" id="ARBA00007592"/>
    </source>
</evidence>
<sequence length="316" mass="32588">MTDVATCTEAVPMPLPAPSPFTGLSAFPLTPVRDGRLDEDAFAGLIDRLVAAGVDSIAPLGSIGCGPYFSPEDRAEVARLTVDRADGIPVTIGIGALSTRDVLTNAEAAAAAGAAALLLAPVSYHPLTETEVVELFRAVTSASGLPVIVYDNPTTTRFTFTTELYARLSEIEGIAAIKIPGLPLSPADWQERVAGIRQATGGRVAIGVSVDAYGAEGLIAGCDAWFSAIGGTIPAPMLAITRAIQAGEVERARELAVLLQPLWDLFAAHGGSLRVGAAIAEHLGLVTGDCLPAPLKGLSTEDKRRVASVVDDLGLS</sequence>